<proteinExistence type="predicted"/>
<dbReference type="Proteomes" id="UP000287651">
    <property type="component" value="Unassembled WGS sequence"/>
</dbReference>
<name>A0A426WZ12_ENSVE</name>
<comment type="caution">
    <text evidence="1">The sequence shown here is derived from an EMBL/GenBank/DDBJ whole genome shotgun (WGS) entry which is preliminary data.</text>
</comment>
<evidence type="ECO:0000313" key="1">
    <source>
        <dbReference type="EMBL" id="RRT32501.1"/>
    </source>
</evidence>
<reference evidence="1 2" key="1">
    <citation type="journal article" date="2014" name="Agronomy (Basel)">
        <title>A Draft Genome Sequence for Ensete ventricosum, the Drought-Tolerant Tree Against Hunger.</title>
        <authorList>
            <person name="Harrison J."/>
            <person name="Moore K.A."/>
            <person name="Paszkiewicz K."/>
            <person name="Jones T."/>
            <person name="Grant M."/>
            <person name="Ambacheew D."/>
            <person name="Muzemil S."/>
            <person name="Studholme D.J."/>
        </authorList>
    </citation>
    <scope>NUCLEOTIDE SEQUENCE [LARGE SCALE GENOMIC DNA]</scope>
</reference>
<sequence>MHNSKLVEQVVIANKLARDLREALEAKWHMILKYREEAITDYKSNVGFRRCLKRSGVISYQFGYQIALTHFKLRYPKLELKKDSFTNYPDD</sequence>
<dbReference type="EMBL" id="AMZH03031762">
    <property type="protein sequence ID" value="RRT32501.1"/>
    <property type="molecule type" value="Genomic_DNA"/>
</dbReference>
<protein>
    <submittedName>
        <fullName evidence="1">Uncharacterized protein</fullName>
    </submittedName>
</protein>
<accession>A0A426WZ12</accession>
<gene>
    <name evidence="1" type="ORF">B296_00050801</name>
</gene>
<evidence type="ECO:0000313" key="2">
    <source>
        <dbReference type="Proteomes" id="UP000287651"/>
    </source>
</evidence>
<dbReference type="AlphaFoldDB" id="A0A426WZ12"/>
<organism evidence="1 2">
    <name type="scientific">Ensete ventricosum</name>
    <name type="common">Abyssinian banana</name>
    <name type="synonym">Musa ensete</name>
    <dbReference type="NCBI Taxonomy" id="4639"/>
    <lineage>
        <taxon>Eukaryota</taxon>
        <taxon>Viridiplantae</taxon>
        <taxon>Streptophyta</taxon>
        <taxon>Embryophyta</taxon>
        <taxon>Tracheophyta</taxon>
        <taxon>Spermatophyta</taxon>
        <taxon>Magnoliopsida</taxon>
        <taxon>Liliopsida</taxon>
        <taxon>Zingiberales</taxon>
        <taxon>Musaceae</taxon>
        <taxon>Ensete</taxon>
    </lineage>
</organism>